<sequence>MTKFGFGAAWPKPAAVGSCSRIGVKSTSGFGSDASGWIPSSCVECSPNRLMSPVSYGEMRARSSGSIVQPFQQLADDLDDARGVVENNRALREQYDALCRHR</sequence>
<reference evidence="1 2" key="1">
    <citation type="submission" date="2022-10" db="EMBL/GenBank/DDBJ databases">
        <title>The complete genomes of actinobacterial strains from the NBC collection.</title>
        <authorList>
            <person name="Joergensen T.S."/>
            <person name="Alvarez Arevalo M."/>
            <person name="Sterndorff E.B."/>
            <person name="Faurdal D."/>
            <person name="Vuksanovic O."/>
            <person name="Mourched A.-S."/>
            <person name="Charusanti P."/>
            <person name="Shaw S."/>
            <person name="Blin K."/>
            <person name="Weber T."/>
        </authorList>
    </citation>
    <scope>NUCLEOTIDE SEQUENCE [LARGE SCALE GENOMIC DNA]</scope>
    <source>
        <strain evidence="1 2">NBC_00185</strain>
    </source>
</reference>
<evidence type="ECO:0000313" key="1">
    <source>
        <dbReference type="EMBL" id="WTP69802.1"/>
    </source>
</evidence>
<evidence type="ECO:0000313" key="2">
    <source>
        <dbReference type="Proteomes" id="UP001622496"/>
    </source>
</evidence>
<keyword evidence="2" id="KW-1185">Reference proteome</keyword>
<dbReference type="EMBL" id="CP108135">
    <property type="protein sequence ID" value="WTP69802.1"/>
    <property type="molecule type" value="Genomic_DNA"/>
</dbReference>
<dbReference type="Proteomes" id="UP001622496">
    <property type="component" value="Chromosome"/>
</dbReference>
<accession>A0ABZ1KGY8</accession>
<protein>
    <submittedName>
        <fullName evidence="1">Uncharacterized protein</fullName>
    </submittedName>
</protein>
<organism evidence="1 2">
    <name type="scientific">[Kitasatospora] papulosa</name>
    <dbReference type="NCBI Taxonomy" id="1464011"/>
    <lineage>
        <taxon>Bacteria</taxon>
        <taxon>Bacillati</taxon>
        <taxon>Actinomycetota</taxon>
        <taxon>Actinomycetes</taxon>
        <taxon>Kitasatosporales</taxon>
        <taxon>Streptomycetaceae</taxon>
        <taxon>Streptomyces</taxon>
    </lineage>
</organism>
<gene>
    <name evidence="1" type="ORF">OG560_32020</name>
</gene>
<dbReference type="RefSeq" id="WP_158713564.1">
    <property type="nucleotide sequence ID" value="NZ_CP108135.1"/>
</dbReference>
<proteinExistence type="predicted"/>
<name>A0ABZ1KGY8_9ACTN</name>